<dbReference type="EMBL" id="JACHFR010000002">
    <property type="protein sequence ID" value="MBB5218752.1"/>
    <property type="molecule type" value="Genomic_DNA"/>
</dbReference>
<accession>A0A840SH77</accession>
<proteinExistence type="predicted"/>
<evidence type="ECO:0000313" key="1">
    <source>
        <dbReference type="EMBL" id="MBB5218752.1"/>
    </source>
</evidence>
<reference evidence="1 2" key="1">
    <citation type="submission" date="2020-08" db="EMBL/GenBank/DDBJ databases">
        <title>Genomic Encyclopedia of Type Strains, Phase IV (KMG-IV): sequencing the most valuable type-strain genomes for metagenomic binning, comparative biology and taxonomic classification.</title>
        <authorList>
            <person name="Goeker M."/>
        </authorList>
    </citation>
    <scope>NUCLEOTIDE SEQUENCE [LARGE SCALE GENOMIC DNA]</scope>
    <source>
        <strain evidence="1 2">DSM 103679</strain>
    </source>
</reference>
<keyword evidence="2" id="KW-1185">Reference proteome</keyword>
<dbReference type="RefSeq" id="WP_184652195.1">
    <property type="nucleotide sequence ID" value="NZ_JACHFR010000002.1"/>
</dbReference>
<comment type="caution">
    <text evidence="1">The sequence shown here is derived from an EMBL/GenBank/DDBJ whole genome shotgun (WGS) entry which is preliminary data.</text>
</comment>
<dbReference type="AlphaFoldDB" id="A0A840SH77"/>
<evidence type="ECO:0008006" key="3">
    <source>
        <dbReference type="Google" id="ProtNLM"/>
    </source>
</evidence>
<name>A0A840SH77_9SPIR</name>
<organism evidence="1 2">
    <name type="scientific">Treponema rectale</name>
    <dbReference type="NCBI Taxonomy" id="744512"/>
    <lineage>
        <taxon>Bacteria</taxon>
        <taxon>Pseudomonadati</taxon>
        <taxon>Spirochaetota</taxon>
        <taxon>Spirochaetia</taxon>
        <taxon>Spirochaetales</taxon>
        <taxon>Treponemataceae</taxon>
        <taxon>Treponema</taxon>
    </lineage>
</organism>
<evidence type="ECO:0000313" key="2">
    <source>
        <dbReference type="Proteomes" id="UP000578697"/>
    </source>
</evidence>
<dbReference type="Proteomes" id="UP000578697">
    <property type="component" value="Unassembled WGS sequence"/>
</dbReference>
<protein>
    <recommendedName>
        <fullName evidence="3">Peptidase M30</fullName>
    </recommendedName>
</protein>
<gene>
    <name evidence="1" type="ORF">HNP77_001121</name>
</gene>
<sequence>MKIFNLYSKGILLAAGLFTFSGCGFLDFTENETTEYYASDEDTDFVKTLGSANTITLENVKGKTILYVNYNESSSSTVSSNNLRYLSSSTGLNTSTSGITARTADAEEVTYEDTELKEPAIKHFIPKSDMGKVTASGDRSAVITEPRFSTVSASDFTVGETKSIFVDTNSSISSFAKKTATLYAKNSFCLVWVVSGYTTTNSASGKYVNTAVAEYIAEKFASLYNHERAVFGEEGELLIHETSSGSGYISETEMKDGDSPTGSLVNIVIYDIGNDYKDDNTSGVVGYFYSKDYWVPASNSTTMAQYSNEGKYFYLDSSFCNYVSSSSSVDLNSVKYAGVKDSEGNSIASDTALTTLFHEFQHMINYNQKDYGSVETWYNEMLSMLAEDMFATGLGVSEDDAPWGARFPAFNSYYFTSGIDEYRTDDLTVYSYSTAYAFGAWLAREFGGPELVSLISQNEYTGMDSIRNAIYELTGENLSANQLRRRFIQACAFRNDFAAANDLPTLNKDAGGSITEDTFTSVMNALDIYSSDYVLSDTGVSSQLGPAIYKNKSYPGSVRVNGTTYNLSALRPHGFQIHYAGVASSDTVTLNFTSRKNSSEDVIILIQDEFDNTVN</sequence>
<dbReference type="PROSITE" id="PS51257">
    <property type="entry name" value="PROKAR_LIPOPROTEIN"/>
    <property type="match status" value="1"/>
</dbReference>